<name>A0A5C3DZ38_9BASI</name>
<evidence type="ECO:0000256" key="1">
    <source>
        <dbReference type="SAM" id="MobiDB-lite"/>
    </source>
</evidence>
<protein>
    <recommendedName>
        <fullName evidence="4">Endonuclease/exonuclease/phosphatase domain-containing protein</fullName>
    </recommendedName>
</protein>
<evidence type="ECO:0000313" key="2">
    <source>
        <dbReference type="EMBL" id="SPO22930.1"/>
    </source>
</evidence>
<reference evidence="2 3" key="1">
    <citation type="submission" date="2018-03" db="EMBL/GenBank/DDBJ databases">
        <authorList>
            <person name="Guldener U."/>
        </authorList>
    </citation>
    <scope>NUCLEOTIDE SEQUENCE [LARGE SCALE GENOMIC DNA]</scope>
    <source>
        <strain evidence="2 3">NBRC100155</strain>
    </source>
</reference>
<dbReference type="InterPro" id="IPR036691">
    <property type="entry name" value="Endo/exonu/phosph_ase_sf"/>
</dbReference>
<gene>
    <name evidence="2" type="ORF">UTRI_01608</name>
</gene>
<keyword evidence="3" id="KW-1185">Reference proteome</keyword>
<dbReference type="Gene3D" id="3.60.10.10">
    <property type="entry name" value="Endonuclease/exonuclease/phosphatase"/>
    <property type="match status" value="1"/>
</dbReference>
<dbReference type="EMBL" id="OOIN01000005">
    <property type="protein sequence ID" value="SPO22930.1"/>
    <property type="molecule type" value="Genomic_DNA"/>
</dbReference>
<evidence type="ECO:0000313" key="3">
    <source>
        <dbReference type="Proteomes" id="UP000324022"/>
    </source>
</evidence>
<proteinExistence type="predicted"/>
<dbReference type="SUPFAM" id="SSF56219">
    <property type="entry name" value="DNase I-like"/>
    <property type="match status" value="1"/>
</dbReference>
<accession>A0A5C3DZ38</accession>
<evidence type="ECO:0008006" key="4">
    <source>
        <dbReference type="Google" id="ProtNLM"/>
    </source>
</evidence>
<dbReference type="Proteomes" id="UP000324022">
    <property type="component" value="Unassembled WGS sequence"/>
</dbReference>
<organism evidence="2 3">
    <name type="scientific">Ustilago trichophora</name>
    <dbReference type="NCBI Taxonomy" id="86804"/>
    <lineage>
        <taxon>Eukaryota</taxon>
        <taxon>Fungi</taxon>
        <taxon>Dikarya</taxon>
        <taxon>Basidiomycota</taxon>
        <taxon>Ustilaginomycotina</taxon>
        <taxon>Ustilaginomycetes</taxon>
        <taxon>Ustilaginales</taxon>
        <taxon>Ustilaginaceae</taxon>
        <taxon>Ustilago</taxon>
    </lineage>
</organism>
<sequence length="484" mass="53440">MFAQFTTQDQGQQKVETASLFWSQMLGTEVEHSAPSGSRHIPQEVEHSAPSPMEEEEVEHLAPSTFRVASWNAYNLGKRKVNFKDATNKALQTSSASRNVALHPKVGLLLDQMQQSGSPQNSGSLEQMLAILVKIQLFQKIYGLSKTIYIWSIHAPPSSGSKSFFTLENLPFDQFFPEYWQADEEEEAKDRQHNDKPPSLPLVIIGADWNAVPNWNADTVGSSYRNTKWRPIASLIDPIGLVDAYQHVHPTGNSFSRHIATTSVHRVALVSFGQGQQAPASTSRQKLFGSDGFYALDDVKSFLWAWESTLASSPSSFAASQGISSGLAGFASLMILKLELQNRLHQAEQAIQAQHDVQRQAMRQQMIASDAQHQHAAEAKLRWLVFATTLQDKDSSWPMDGKPFVPAGFQGMEFSMDLAANLGGLYMLFDPVDPTAAEVVLQPSSGGLSNSAASILHLLKQRCFPIMENFLVLVQMASILQLSP</sequence>
<feature type="region of interest" description="Disordered" evidence="1">
    <location>
        <begin position="31"/>
        <end position="51"/>
    </location>
</feature>
<dbReference type="AlphaFoldDB" id="A0A5C3DZ38"/>